<dbReference type="PANTHER" id="PTHR32019">
    <property type="entry name" value="R3H DOMAIN-CONTAINING PROTEIN 4"/>
    <property type="match status" value="1"/>
</dbReference>
<dbReference type="Proteomes" id="UP000825935">
    <property type="component" value="Chromosome 29"/>
</dbReference>
<accession>A0A8T2R478</accession>
<dbReference type="SUPFAM" id="SSF82708">
    <property type="entry name" value="R3H domain"/>
    <property type="match status" value="1"/>
</dbReference>
<reference evidence="3" key="1">
    <citation type="submission" date="2021-08" db="EMBL/GenBank/DDBJ databases">
        <title>WGS assembly of Ceratopteris richardii.</title>
        <authorList>
            <person name="Marchant D.B."/>
            <person name="Chen G."/>
            <person name="Jenkins J."/>
            <person name="Shu S."/>
            <person name="Leebens-Mack J."/>
            <person name="Grimwood J."/>
            <person name="Schmutz J."/>
            <person name="Soltis P."/>
            <person name="Soltis D."/>
            <person name="Chen Z.-H."/>
        </authorList>
    </citation>
    <scope>NUCLEOTIDE SEQUENCE</scope>
    <source>
        <strain evidence="3">Whitten #5841</strain>
        <tissue evidence="3">Leaf</tissue>
    </source>
</reference>
<name>A0A8T2R478_CERRI</name>
<sequence length="289" mass="33030">MADKSFLNNAFGDWLSSSAYVRGTDQTSRVVSKKKHRSKRNPGISDAENDRIKEEERMRILWKVSNRNYRRWMNDRLLRELAPPLDAQEIGSLFAPPPWGEKSVQSPFARVIACGEDFENDKVAWEPFRNNVDMDMEARVLQQSTRESNKVICKEGQKHKAALRAWQGVSHKYRDILRRRSSWHLISLFEEKIISFLEEVVSGRSEYLYFNVEDAYHRLLIHGLCEFHGLVSKTISNIESDGSIGCANLMIKPKGKNRIIQEPYQGVPMPLLHFLVGADKGAPLAASGA</sequence>
<protein>
    <recommendedName>
        <fullName evidence="2">R3H-associated N-terminal domain-containing protein</fullName>
    </recommendedName>
</protein>
<dbReference type="InterPro" id="IPR039629">
    <property type="entry name" value="R3HDM4"/>
</dbReference>
<gene>
    <name evidence="3" type="ORF">KP509_29G001600</name>
</gene>
<dbReference type="EMBL" id="CM035434">
    <property type="protein sequence ID" value="KAH7291126.1"/>
    <property type="molecule type" value="Genomic_DNA"/>
</dbReference>
<dbReference type="Pfam" id="PF13902">
    <property type="entry name" value="R3H-assoc"/>
    <property type="match status" value="1"/>
</dbReference>
<comment type="caution">
    <text evidence="3">The sequence shown here is derived from an EMBL/GenBank/DDBJ whole genome shotgun (WGS) entry which is preliminary data.</text>
</comment>
<dbReference type="OrthoDB" id="75169at2759"/>
<proteinExistence type="predicted"/>
<dbReference type="GO" id="GO:0003676">
    <property type="term" value="F:nucleic acid binding"/>
    <property type="evidence" value="ECO:0007669"/>
    <property type="project" value="InterPro"/>
</dbReference>
<feature type="compositionally biased region" description="Basic residues" evidence="1">
    <location>
        <begin position="31"/>
        <end position="40"/>
    </location>
</feature>
<feature type="region of interest" description="Disordered" evidence="1">
    <location>
        <begin position="26"/>
        <end position="50"/>
    </location>
</feature>
<dbReference type="OMA" id="GHANAFH"/>
<keyword evidence="4" id="KW-1185">Reference proteome</keyword>
<feature type="domain" description="R3H-associated N-terminal" evidence="2">
    <location>
        <begin position="62"/>
        <end position="179"/>
    </location>
</feature>
<dbReference type="InterPro" id="IPR025952">
    <property type="entry name" value="R3H-assoc_dom"/>
</dbReference>
<dbReference type="PANTHER" id="PTHR32019:SF2">
    <property type="entry name" value="R3H DOMAIN-CONTAINING PROTEIN 4"/>
    <property type="match status" value="1"/>
</dbReference>
<evidence type="ECO:0000313" key="4">
    <source>
        <dbReference type="Proteomes" id="UP000825935"/>
    </source>
</evidence>
<evidence type="ECO:0000313" key="3">
    <source>
        <dbReference type="EMBL" id="KAH7291126.1"/>
    </source>
</evidence>
<organism evidence="3 4">
    <name type="scientific">Ceratopteris richardii</name>
    <name type="common">Triangle waterfern</name>
    <dbReference type="NCBI Taxonomy" id="49495"/>
    <lineage>
        <taxon>Eukaryota</taxon>
        <taxon>Viridiplantae</taxon>
        <taxon>Streptophyta</taxon>
        <taxon>Embryophyta</taxon>
        <taxon>Tracheophyta</taxon>
        <taxon>Polypodiopsida</taxon>
        <taxon>Polypodiidae</taxon>
        <taxon>Polypodiales</taxon>
        <taxon>Pteridineae</taxon>
        <taxon>Pteridaceae</taxon>
        <taxon>Parkerioideae</taxon>
        <taxon>Ceratopteris</taxon>
    </lineage>
</organism>
<dbReference type="InterPro" id="IPR036867">
    <property type="entry name" value="R3H_dom_sf"/>
</dbReference>
<evidence type="ECO:0000256" key="1">
    <source>
        <dbReference type="SAM" id="MobiDB-lite"/>
    </source>
</evidence>
<dbReference type="AlphaFoldDB" id="A0A8T2R478"/>
<evidence type="ECO:0000259" key="2">
    <source>
        <dbReference type="Pfam" id="PF13902"/>
    </source>
</evidence>